<dbReference type="Proteomes" id="UP001230005">
    <property type="component" value="Unassembled WGS sequence"/>
</dbReference>
<keyword evidence="3" id="KW-1185">Reference proteome</keyword>
<reference evidence="2 3" key="1">
    <citation type="submission" date="2023-07" db="EMBL/GenBank/DDBJ databases">
        <title>Genomic Encyclopedia of Type Strains, Phase IV (KMG-IV): sequencing the most valuable type-strain genomes for metagenomic binning, comparative biology and taxonomic classification.</title>
        <authorList>
            <person name="Goeker M."/>
        </authorList>
    </citation>
    <scope>NUCLEOTIDE SEQUENCE [LARGE SCALE GENOMIC DNA]</scope>
    <source>
        <strain evidence="2 3">DSM 9768</strain>
    </source>
</reference>
<dbReference type="EMBL" id="JAUSUG010000011">
    <property type="protein sequence ID" value="MDQ0255559.1"/>
    <property type="molecule type" value="Genomic_DNA"/>
</dbReference>
<protein>
    <submittedName>
        <fullName evidence="2">Type II secretory pathway component GspD/PulD (Secretin)</fullName>
    </submittedName>
</protein>
<evidence type="ECO:0000313" key="2">
    <source>
        <dbReference type="EMBL" id="MDQ0255559.1"/>
    </source>
</evidence>
<gene>
    <name evidence="2" type="ORF">J2S74_002941</name>
</gene>
<evidence type="ECO:0000313" key="3">
    <source>
        <dbReference type="Proteomes" id="UP001230005"/>
    </source>
</evidence>
<evidence type="ECO:0000256" key="1">
    <source>
        <dbReference type="SAM" id="MobiDB-lite"/>
    </source>
</evidence>
<feature type="region of interest" description="Disordered" evidence="1">
    <location>
        <begin position="1"/>
        <end position="132"/>
    </location>
</feature>
<feature type="compositionally biased region" description="Basic and acidic residues" evidence="1">
    <location>
        <begin position="71"/>
        <end position="99"/>
    </location>
</feature>
<proteinExistence type="predicted"/>
<dbReference type="RefSeq" id="WP_307326521.1">
    <property type="nucleotide sequence ID" value="NZ_JAUSUG010000011.1"/>
</dbReference>
<feature type="compositionally biased region" description="Basic and acidic residues" evidence="1">
    <location>
        <begin position="25"/>
        <end position="37"/>
    </location>
</feature>
<name>A0ABT9ZWG0_9BACI</name>
<comment type="caution">
    <text evidence="2">The sequence shown here is derived from an EMBL/GenBank/DDBJ whole genome shotgun (WGS) entry which is preliminary data.</text>
</comment>
<sequence>MSKNVLDQFFADNEEKEVEVTTPEPKQEEETKVESVEAKAQTNKKKEEDLAVTSDGQFSLFGDDFISAADPKTEESKSKTDQKEKKEEEKEEPKKESKSKATSKKGSSSTTTSTSKGKGGTKKSATTKVDPKTFKVEGDWTVHYAAQTFTVDQFFDPMPTSGEVTLEELRQKMEEEFFEMTEARTKWDLRDKKKKRVYPDVSGTAKGLM</sequence>
<organism evidence="2 3">
    <name type="scientific">Evansella vedderi</name>
    <dbReference type="NCBI Taxonomy" id="38282"/>
    <lineage>
        <taxon>Bacteria</taxon>
        <taxon>Bacillati</taxon>
        <taxon>Bacillota</taxon>
        <taxon>Bacilli</taxon>
        <taxon>Bacillales</taxon>
        <taxon>Bacillaceae</taxon>
        <taxon>Evansella</taxon>
    </lineage>
</organism>
<accession>A0ABT9ZWG0</accession>
<feature type="compositionally biased region" description="Low complexity" evidence="1">
    <location>
        <begin position="104"/>
        <end position="128"/>
    </location>
</feature>